<accession>A0A1G1TJE9</accession>
<dbReference type="EMBL" id="MDZA01000099">
    <property type="protein sequence ID" value="OGX91002.1"/>
    <property type="molecule type" value="Genomic_DNA"/>
</dbReference>
<evidence type="ECO:0008006" key="3">
    <source>
        <dbReference type="Google" id="ProtNLM"/>
    </source>
</evidence>
<proteinExistence type="predicted"/>
<dbReference type="AlphaFoldDB" id="A0A1G1TJE9"/>
<evidence type="ECO:0000313" key="1">
    <source>
        <dbReference type="EMBL" id="OGX91002.1"/>
    </source>
</evidence>
<sequence length="170" mass="18659">MRLHLLERLLGVAVYYDSFNDWLFLDWEGDLAQPAVQTAGVAVARWYLPRPYAWVLNNNALVTGGHRHVARWFAQELLPHLALAGAAHAAWVNAGARPGRRVGQTVRNGRPGPAINCFPDVDGAMAWLTHVPRALAQGSTPPRTFGHQGQLERVVHELGGKIAGSVPVRR</sequence>
<dbReference type="RefSeq" id="WP_070742427.1">
    <property type="nucleotide sequence ID" value="NZ_MDZA01000099.1"/>
</dbReference>
<comment type="caution">
    <text evidence="1">The sequence shown here is derived from an EMBL/GenBank/DDBJ whole genome shotgun (WGS) entry which is preliminary data.</text>
</comment>
<dbReference type="Proteomes" id="UP000177506">
    <property type="component" value="Unassembled WGS sequence"/>
</dbReference>
<protein>
    <recommendedName>
        <fullName evidence="3">STAS/SEC14 domain-containing protein</fullName>
    </recommendedName>
</protein>
<dbReference type="OrthoDB" id="893408at2"/>
<organism evidence="1 2">
    <name type="scientific">Hymenobacter coccineus</name>
    <dbReference type="NCBI Taxonomy" id="1908235"/>
    <lineage>
        <taxon>Bacteria</taxon>
        <taxon>Pseudomonadati</taxon>
        <taxon>Bacteroidota</taxon>
        <taxon>Cytophagia</taxon>
        <taxon>Cytophagales</taxon>
        <taxon>Hymenobacteraceae</taxon>
        <taxon>Hymenobacter</taxon>
    </lineage>
</organism>
<name>A0A1G1TJE9_9BACT</name>
<keyword evidence="2" id="KW-1185">Reference proteome</keyword>
<reference evidence="1 2" key="1">
    <citation type="submission" date="2016-08" db="EMBL/GenBank/DDBJ databases">
        <title>Hymenobacter coccineus sp. nov., Hymenobacter lapidarius sp. nov. and Hymenobacter glacialis sp. nov., isolated from Antarctic soil.</title>
        <authorList>
            <person name="Sedlacek I."/>
            <person name="Kralova S."/>
            <person name="Kyrova K."/>
            <person name="Maslanova I."/>
            <person name="Stankova E."/>
            <person name="Vrbovska V."/>
            <person name="Nemec M."/>
            <person name="Bartak M."/>
            <person name="Svec P."/>
            <person name="Busse H.-J."/>
            <person name="Pantucek R."/>
        </authorList>
    </citation>
    <scope>NUCLEOTIDE SEQUENCE [LARGE SCALE GENOMIC DNA]</scope>
    <source>
        <strain evidence="1 2">CCM 8649</strain>
    </source>
</reference>
<evidence type="ECO:0000313" key="2">
    <source>
        <dbReference type="Proteomes" id="UP000177506"/>
    </source>
</evidence>
<gene>
    <name evidence="1" type="ORF">BEN49_05850</name>
</gene>